<dbReference type="InterPro" id="IPR014729">
    <property type="entry name" value="Rossmann-like_a/b/a_fold"/>
</dbReference>
<dbReference type="InterPro" id="IPR023030">
    <property type="entry name" value="Bifunc_HldE"/>
</dbReference>
<comment type="function">
    <text evidence="1 12">Catalyzes the phosphorylation of D-glycero-D-manno-heptose 7-phosphate at the C-1 position to selectively form D-glycero-beta-D-manno-heptose-1,7-bisphosphate.</text>
</comment>
<dbReference type="InterPro" id="IPR011611">
    <property type="entry name" value="PfkB_dom"/>
</dbReference>
<comment type="catalytic activity">
    <reaction evidence="12">
        <text>D-glycero-beta-D-manno-heptose 7-phosphate + ATP = D-glycero-beta-D-manno-heptose 1,7-bisphosphate + ADP + H(+)</text>
        <dbReference type="Rhea" id="RHEA:27473"/>
        <dbReference type="ChEBI" id="CHEBI:15378"/>
        <dbReference type="ChEBI" id="CHEBI:30616"/>
        <dbReference type="ChEBI" id="CHEBI:60204"/>
        <dbReference type="ChEBI" id="CHEBI:60208"/>
        <dbReference type="ChEBI" id="CHEBI:456216"/>
        <dbReference type="EC" id="2.7.1.167"/>
    </reaction>
</comment>
<sequence>MQIRFAAFEQARLLVAGDVMLDRYWQGPTQRISPEAPVPVVKVAQRDDRPGGAANVALNLASLGAAVSLVGVIGNDEAGACLTSSLEARGVTPCFDQQPDQPTLTKLRIMSRNQQLIRLDFEQPIEAGAGLQQVYQQALAQTDLVILSDYAKGTLADVGTLIALARAQGKKVLVDPKGEDFSRYRGATLLTPNMHEFELVVGPCADDAELERRALDLIAELELEALLITRSEKGMSLIRPDQPALHLPTRAQEIFDVTGAGDTVIAVLGLALASGHQEDEAVMLANLAAGLVVAKPGTATINIAEIYAALHSDKLIEYGVLNEETLVEAIRAAQARGEKVVMTNGCFDLLHAGHVAYLEEARQLGDRLIVAVNSDASVSRLKGPTRPINPVDQRMKVLAGLQAVDWVVPFAEDTPARLIERLLPDVLVKGGDYQIDQIAGAEAVMAAGGEVKVLSFVDGVSTTAIVHSIRDKSV</sequence>
<dbReference type="InterPro" id="IPR011914">
    <property type="entry name" value="RfaE_dom_II"/>
</dbReference>
<evidence type="ECO:0000256" key="3">
    <source>
        <dbReference type="ARBA" id="ARBA00004713"/>
    </source>
</evidence>
<dbReference type="PANTHER" id="PTHR46969:SF1">
    <property type="entry name" value="BIFUNCTIONAL PROTEIN HLDE"/>
    <property type="match status" value="1"/>
</dbReference>
<evidence type="ECO:0000256" key="11">
    <source>
        <dbReference type="ARBA" id="ARBA00047428"/>
    </source>
</evidence>
<evidence type="ECO:0000256" key="10">
    <source>
        <dbReference type="ARBA" id="ARBA00023277"/>
    </source>
</evidence>
<keyword evidence="9 12" id="KW-0511">Multifunctional enzyme</keyword>
<keyword evidence="8 12" id="KW-0067">ATP-binding</keyword>
<dbReference type="PROSITE" id="PS00583">
    <property type="entry name" value="PFKB_KINASES_1"/>
    <property type="match status" value="1"/>
</dbReference>
<evidence type="ECO:0000313" key="16">
    <source>
        <dbReference type="Proteomes" id="UP001621714"/>
    </source>
</evidence>
<dbReference type="EC" id="2.7.7.70" evidence="12"/>
<dbReference type="RefSeq" id="WP_405337807.1">
    <property type="nucleotide sequence ID" value="NZ_JBANFI010000002.1"/>
</dbReference>
<comment type="pathway">
    <text evidence="3">Bacterial outer membrane biogenesis; LPS core biosynthesis.</text>
</comment>
<protein>
    <recommendedName>
        <fullName evidence="12">Bifunctional protein HldE</fullName>
    </recommendedName>
    <domain>
        <recommendedName>
            <fullName evidence="12">D-beta-D-heptose 7-phosphate kinase</fullName>
            <ecNumber evidence="12">2.7.1.167</ecNumber>
        </recommendedName>
        <alternativeName>
            <fullName evidence="12">D-beta-D-heptose 7-phosphotransferase</fullName>
        </alternativeName>
        <alternativeName>
            <fullName evidence="12">D-glycero-beta-D-manno-heptose-7-phosphate kinase</fullName>
        </alternativeName>
    </domain>
    <domain>
        <recommendedName>
            <fullName evidence="12">D-beta-D-heptose 1-phosphate adenylyltransferase</fullName>
            <ecNumber evidence="12">2.7.7.70</ecNumber>
        </recommendedName>
        <alternativeName>
            <fullName evidence="12">D-glycero-beta-D-manno-heptose 1-phosphate adenylyltransferase</fullName>
        </alternativeName>
    </domain>
</protein>
<dbReference type="EMBL" id="JBANFI010000002">
    <property type="protein sequence ID" value="MFK7160328.1"/>
    <property type="molecule type" value="Genomic_DNA"/>
</dbReference>
<dbReference type="PANTHER" id="PTHR46969">
    <property type="entry name" value="BIFUNCTIONAL PROTEIN HLDE"/>
    <property type="match status" value="1"/>
</dbReference>
<evidence type="ECO:0000256" key="7">
    <source>
        <dbReference type="ARBA" id="ARBA00022777"/>
    </source>
</evidence>
<dbReference type="EC" id="2.7.1.167" evidence="12"/>
<dbReference type="NCBIfam" id="TIGR02199">
    <property type="entry name" value="rfaE_dom_II"/>
    <property type="match status" value="1"/>
</dbReference>
<dbReference type="CDD" id="cd01172">
    <property type="entry name" value="RfaE_like"/>
    <property type="match status" value="1"/>
</dbReference>
<evidence type="ECO:0000256" key="6">
    <source>
        <dbReference type="ARBA" id="ARBA00022741"/>
    </source>
</evidence>
<dbReference type="SUPFAM" id="SSF52374">
    <property type="entry name" value="Nucleotidylyl transferase"/>
    <property type="match status" value="1"/>
</dbReference>
<comment type="similarity">
    <text evidence="12">In the N-terminal section; belongs to the carbohydrate kinase PfkB family.</text>
</comment>
<feature type="region of interest" description="Ribokinase" evidence="12">
    <location>
        <begin position="1"/>
        <end position="316"/>
    </location>
</feature>
<feature type="active site" evidence="12">
    <location>
        <position position="262"/>
    </location>
</feature>
<dbReference type="NCBIfam" id="TIGR02198">
    <property type="entry name" value="rfaE_dom_I"/>
    <property type="match status" value="1"/>
</dbReference>
<evidence type="ECO:0000313" key="15">
    <source>
        <dbReference type="EMBL" id="MFK7160328.1"/>
    </source>
</evidence>
<keyword evidence="7 12" id="KW-0418">Kinase</keyword>
<name>A0ABW8PVL4_9GAMM</name>
<dbReference type="GO" id="GO:0016779">
    <property type="term" value="F:nucleotidyltransferase activity"/>
    <property type="evidence" value="ECO:0007669"/>
    <property type="project" value="UniProtKB-KW"/>
</dbReference>
<comment type="pathway">
    <text evidence="12">Nucleotide-sugar biosynthesis; ADP-L-glycero-beta-D-manno-heptose biosynthesis; ADP-L-glycero-beta-D-manno-heptose from D-glycero-beta-D-manno-heptose 7-phosphate: step 3/4.</text>
</comment>
<evidence type="ECO:0000256" key="2">
    <source>
        <dbReference type="ARBA" id="ARBA00003753"/>
    </source>
</evidence>
<dbReference type="HAMAP" id="MF_01603">
    <property type="entry name" value="HldE"/>
    <property type="match status" value="1"/>
</dbReference>
<feature type="region of interest" description="Cytidylyltransferase" evidence="12">
    <location>
        <begin position="342"/>
        <end position="474"/>
    </location>
</feature>
<keyword evidence="5 12" id="KW-0548">Nucleotidyltransferase</keyword>
<dbReference type="GO" id="GO:0033785">
    <property type="term" value="F:heptose 7-phosphate kinase activity"/>
    <property type="evidence" value="ECO:0007669"/>
    <property type="project" value="UniProtKB-EC"/>
</dbReference>
<dbReference type="SUPFAM" id="SSF53613">
    <property type="entry name" value="Ribokinase-like"/>
    <property type="match status" value="1"/>
</dbReference>
<comment type="similarity">
    <text evidence="12">In the C-terminal section; belongs to the cytidylyltransferase family.</text>
</comment>
<comment type="pathway">
    <text evidence="12">Nucleotide-sugar biosynthesis; ADP-L-glycero-beta-D-manno-heptose biosynthesis; ADP-L-glycero-beta-D-manno-heptose from D-glycero-beta-D-manno-heptose 7-phosphate: step 1/4.</text>
</comment>
<evidence type="ECO:0000256" key="5">
    <source>
        <dbReference type="ARBA" id="ARBA00022695"/>
    </source>
</evidence>
<feature type="domain" description="Carbohydrate kinase PfkB" evidence="13">
    <location>
        <begin position="12"/>
        <end position="300"/>
    </location>
</feature>
<evidence type="ECO:0000256" key="12">
    <source>
        <dbReference type="HAMAP-Rule" id="MF_01603"/>
    </source>
</evidence>
<evidence type="ECO:0000259" key="13">
    <source>
        <dbReference type="Pfam" id="PF00294"/>
    </source>
</evidence>
<dbReference type="InterPro" id="IPR002173">
    <property type="entry name" value="Carboh/pur_kinase_PfkB_CS"/>
</dbReference>
<dbReference type="InterPro" id="IPR029056">
    <property type="entry name" value="Ribokinase-like"/>
</dbReference>
<feature type="domain" description="Cytidyltransferase-like" evidence="14">
    <location>
        <begin position="342"/>
        <end position="465"/>
    </location>
</feature>
<keyword evidence="16" id="KW-1185">Reference proteome</keyword>
<evidence type="ECO:0000256" key="4">
    <source>
        <dbReference type="ARBA" id="ARBA00022679"/>
    </source>
</evidence>
<evidence type="ECO:0000256" key="1">
    <source>
        <dbReference type="ARBA" id="ARBA00002319"/>
    </source>
</evidence>
<dbReference type="Gene3D" id="3.40.50.620">
    <property type="entry name" value="HUPs"/>
    <property type="match status" value="1"/>
</dbReference>
<reference evidence="15 16" key="1">
    <citation type="submission" date="2024-02" db="EMBL/GenBank/DDBJ databases">
        <title>Marinospirillum sp. MEB 164 isolated from Lonar lake sediment.</title>
        <authorList>
            <person name="Joshi A."/>
            <person name="Thite S."/>
        </authorList>
    </citation>
    <scope>NUCLEOTIDE SEQUENCE [LARGE SCALE GENOMIC DNA]</scope>
    <source>
        <strain evidence="15 16">MEB164</strain>
    </source>
</reference>
<dbReference type="Pfam" id="PF01467">
    <property type="entry name" value="CTP_transf_like"/>
    <property type="match status" value="1"/>
</dbReference>
<dbReference type="Gene3D" id="3.40.1190.20">
    <property type="match status" value="1"/>
</dbReference>
<keyword evidence="6 12" id="KW-0547">Nucleotide-binding</keyword>
<dbReference type="InterPro" id="IPR004821">
    <property type="entry name" value="Cyt_trans-like"/>
</dbReference>
<dbReference type="InterPro" id="IPR011913">
    <property type="entry name" value="RfaE_dom_I"/>
</dbReference>
<gene>
    <name evidence="12 15" type="primary">hldE</name>
    <name evidence="15" type="ORF">V6U78_04675</name>
</gene>
<evidence type="ECO:0000256" key="8">
    <source>
        <dbReference type="ARBA" id="ARBA00022840"/>
    </source>
</evidence>
<feature type="binding site" evidence="12">
    <location>
        <begin position="193"/>
        <end position="196"/>
    </location>
    <ligand>
        <name>ATP</name>
        <dbReference type="ChEBI" id="CHEBI:30616"/>
    </ligand>
</feature>
<dbReference type="Proteomes" id="UP001621714">
    <property type="component" value="Unassembled WGS sequence"/>
</dbReference>
<evidence type="ECO:0000259" key="14">
    <source>
        <dbReference type="Pfam" id="PF01467"/>
    </source>
</evidence>
<comment type="function">
    <text evidence="2 12">Catalyzes the ADP transfer from ATP to D-glycero-beta-D-manno-heptose 1-phosphate, yielding ADP-D-glycero-beta-D-manno-heptose.</text>
</comment>
<comment type="catalytic activity">
    <reaction evidence="11 12">
        <text>D-glycero-beta-D-manno-heptose 1-phosphate + ATP + H(+) = ADP-D-glycero-beta-D-manno-heptose + diphosphate</text>
        <dbReference type="Rhea" id="RHEA:27465"/>
        <dbReference type="ChEBI" id="CHEBI:15378"/>
        <dbReference type="ChEBI" id="CHEBI:30616"/>
        <dbReference type="ChEBI" id="CHEBI:33019"/>
        <dbReference type="ChEBI" id="CHEBI:59967"/>
        <dbReference type="ChEBI" id="CHEBI:61593"/>
        <dbReference type="EC" id="2.7.7.70"/>
    </reaction>
</comment>
<keyword evidence="4 12" id="KW-0808">Transferase</keyword>
<proteinExistence type="inferred from homology"/>
<keyword evidence="10 12" id="KW-0119">Carbohydrate metabolism</keyword>
<comment type="caution">
    <text evidence="15">The sequence shown here is derived from an EMBL/GenBank/DDBJ whole genome shotgun (WGS) entry which is preliminary data.</text>
</comment>
<organism evidence="15 16">
    <name type="scientific">Marinospirillum alkalitolerans</name>
    <dbReference type="NCBI Taxonomy" id="3123374"/>
    <lineage>
        <taxon>Bacteria</taxon>
        <taxon>Pseudomonadati</taxon>
        <taxon>Pseudomonadota</taxon>
        <taxon>Gammaproteobacteria</taxon>
        <taxon>Oceanospirillales</taxon>
        <taxon>Oceanospirillaceae</taxon>
        <taxon>Marinospirillum</taxon>
    </lineage>
</organism>
<evidence type="ECO:0000256" key="9">
    <source>
        <dbReference type="ARBA" id="ARBA00023268"/>
    </source>
</evidence>
<dbReference type="NCBIfam" id="TIGR00125">
    <property type="entry name" value="cyt_tran_rel"/>
    <property type="match status" value="1"/>
</dbReference>
<comment type="subunit">
    <text evidence="12">Homodimer.</text>
</comment>
<dbReference type="Pfam" id="PF00294">
    <property type="entry name" value="PfkB"/>
    <property type="match status" value="1"/>
</dbReference>
<accession>A0ABW8PVL4</accession>
<dbReference type="NCBIfam" id="NF008454">
    <property type="entry name" value="PRK11316.1"/>
    <property type="match status" value="1"/>
</dbReference>